<dbReference type="FunFam" id="2.30.310.10:FF:000004">
    <property type="entry name" value="Fibronectin-binding protein A"/>
    <property type="match status" value="1"/>
</dbReference>
<keyword evidence="1 5" id="KW-0820">tRNA-binding</keyword>
<comment type="subunit">
    <text evidence="5">Associates with stalled 50S ribosomal subunits. Binds to RqcP.</text>
</comment>
<dbReference type="RefSeq" id="WP_013778544.1">
    <property type="nucleotide sequence ID" value="NC_015519.1"/>
</dbReference>
<comment type="similarity">
    <text evidence="5">Belongs to the NEMF family.</text>
</comment>
<dbReference type="HOGENOM" id="CLU_022481_2_1_9"/>
<dbReference type="STRING" id="1209989.TepRe1_1475"/>
<dbReference type="SUPFAM" id="SSF46946">
    <property type="entry name" value="S13-like H2TH domain"/>
    <property type="match status" value="1"/>
</dbReference>
<feature type="domain" description="NFACT RNA-binding" evidence="6">
    <location>
        <begin position="469"/>
        <end position="560"/>
    </location>
</feature>
<evidence type="ECO:0000256" key="5">
    <source>
        <dbReference type="HAMAP-Rule" id="MF_00844"/>
    </source>
</evidence>
<reference evidence="8" key="1">
    <citation type="journal article" date="2013" name="Genome Announc.">
        <title>First genome sequence of a syntrophic acetate-oxidizing bacterium, Tepidanaerobacter acetatoxydans strain Re1.</title>
        <authorList>
            <person name="Manzoor S."/>
            <person name="Bongcam-Rudloff E."/>
            <person name="Schnurer A."/>
            <person name="Muller B."/>
        </authorList>
    </citation>
    <scope>NUCLEOTIDE SEQUENCE [LARGE SCALE GENOMIC DNA]</scope>
    <source>
        <strain evidence="8">Re1</strain>
    </source>
</reference>
<keyword evidence="3 5" id="KW-0694">RNA-binding</keyword>
<accession>F4LVN5</accession>
<dbReference type="InterPro" id="IPR008532">
    <property type="entry name" value="NFACT_RNA-bd"/>
</dbReference>
<dbReference type="InterPro" id="IPR051608">
    <property type="entry name" value="RQC_Subunit_NEMF"/>
</dbReference>
<dbReference type="KEGG" id="tae:TepiRe1_1588"/>
<evidence type="ECO:0000313" key="8">
    <source>
        <dbReference type="Proteomes" id="UP000010802"/>
    </source>
</evidence>
<dbReference type="HAMAP" id="MF_00844_B">
    <property type="entry name" value="RqcH_B"/>
    <property type="match status" value="1"/>
</dbReference>
<dbReference type="KEGG" id="tep:TepRe1_1475"/>
<feature type="coiled-coil region" evidence="5">
    <location>
        <begin position="392"/>
        <end position="449"/>
    </location>
</feature>
<gene>
    <name evidence="5" type="primary">rqcH</name>
    <name evidence="7" type="ordered locus">TEPIRE1_1588</name>
</gene>
<dbReference type="EMBL" id="HF563609">
    <property type="protein sequence ID" value="CDI40751.1"/>
    <property type="molecule type" value="Genomic_DNA"/>
</dbReference>
<dbReference type="eggNOG" id="COG1293">
    <property type="taxonomic scope" value="Bacteria"/>
</dbReference>
<evidence type="ECO:0000256" key="1">
    <source>
        <dbReference type="ARBA" id="ARBA00022555"/>
    </source>
</evidence>
<dbReference type="GO" id="GO:0043023">
    <property type="term" value="F:ribosomal large subunit binding"/>
    <property type="evidence" value="ECO:0007669"/>
    <property type="project" value="UniProtKB-UniRule"/>
</dbReference>
<evidence type="ECO:0000259" key="6">
    <source>
        <dbReference type="Pfam" id="PF05670"/>
    </source>
</evidence>
<organism evidence="7 8">
    <name type="scientific">Tepidanaerobacter acetatoxydans (strain DSM 21804 / JCM 16047 / Re1)</name>
    <dbReference type="NCBI Taxonomy" id="1209989"/>
    <lineage>
        <taxon>Bacteria</taxon>
        <taxon>Bacillati</taxon>
        <taxon>Bacillota</taxon>
        <taxon>Clostridia</taxon>
        <taxon>Thermosediminibacterales</taxon>
        <taxon>Tepidanaerobacteraceae</taxon>
        <taxon>Tepidanaerobacter</taxon>
    </lineage>
</organism>
<dbReference type="AlphaFoldDB" id="F4LVN5"/>
<sequence>MPFDGIALFGTIYELKEAVTGSRIAKISQPDKNELIFTIRSNRQEYKLLLSADSINCRIHLTDESAKNPPSPPMFCMLMRKYLLGGKIEKISQKGLERIIEIIIQNTDEFMQPAEYKLIIEIMGKHSNIILLDLNTDTIIDSIKRISFEVNRYREILPGKEYTQPPLEQKTDLLSVDDNYIISFIKKASMLKSQKTLSRWLLDNFAGFSGISSQEIALRANINHKTPVFKLRDDEIKGIVKVLVNLQKDLILHRFNPHLYLDRSSGQPIDFWIFPMTVYQEEHALSNLTVNNAIDSFFLRKKELTVLNAAKNQIKSVVLKRMKKLKQNLAYLKERKNKTFDFQKYKLWGEILSANLYHIKPGQNQVKLPNFYNQDEDVIIPLNEKLSPAHNAQIYFNKYKKLQSTKKILEERITGTLKEIEYLDSILVNLDYSQNMADLSEIRQELESQNYIKILKKKQQKNAASEPLRFKSSDGLIIYVGKNNRQNDNLTFKKARPDDLWFHAKDTPGSHVVIESHGNELSETTLVEAAILAAYFSKARNSSNVPVDYTLVRHVKKPSGAKPGFVIYYHQKTIYVTPDANIISKLSF</sequence>
<dbReference type="Gene3D" id="2.30.310.10">
    <property type="entry name" value="ibrinogen binding protein from staphylococcus aureus domain"/>
    <property type="match status" value="1"/>
</dbReference>
<dbReference type="GO" id="GO:0000049">
    <property type="term" value="F:tRNA binding"/>
    <property type="evidence" value="ECO:0007669"/>
    <property type="project" value="UniProtKB-UniRule"/>
</dbReference>
<dbReference type="GO" id="GO:0072344">
    <property type="term" value="P:rescue of stalled ribosome"/>
    <property type="evidence" value="ECO:0007669"/>
    <property type="project" value="UniProtKB-UniRule"/>
</dbReference>
<dbReference type="Pfam" id="PF05670">
    <property type="entry name" value="NFACT-R_1"/>
    <property type="match status" value="1"/>
</dbReference>
<dbReference type="GO" id="GO:0019843">
    <property type="term" value="F:rRNA binding"/>
    <property type="evidence" value="ECO:0007669"/>
    <property type="project" value="UniProtKB-UniRule"/>
</dbReference>
<dbReference type="GO" id="GO:1990112">
    <property type="term" value="C:RQC complex"/>
    <property type="evidence" value="ECO:0007669"/>
    <property type="project" value="TreeGrafter"/>
</dbReference>
<keyword evidence="8" id="KW-1185">Reference proteome</keyword>
<dbReference type="PANTHER" id="PTHR15239">
    <property type="entry name" value="NUCLEAR EXPORT MEDIATOR FACTOR NEMF"/>
    <property type="match status" value="1"/>
</dbReference>
<evidence type="ECO:0000256" key="2">
    <source>
        <dbReference type="ARBA" id="ARBA00022730"/>
    </source>
</evidence>
<evidence type="ECO:0000256" key="4">
    <source>
        <dbReference type="ARBA" id="ARBA00022917"/>
    </source>
</evidence>
<proteinExistence type="inferred from homology"/>
<dbReference type="InterPro" id="IPR010979">
    <property type="entry name" value="Ribosomal_uS13-like_H2TH"/>
</dbReference>
<name>F4LVN5_TEPAE</name>
<keyword evidence="4 5" id="KW-0648">Protein biosynthesis</keyword>
<protein>
    <recommendedName>
        <fullName evidence="5">Rqc2 homolog RqcH</fullName>
        <shortName evidence="5">RqcH</shortName>
    </recommendedName>
</protein>
<dbReference type="Pfam" id="PF05833">
    <property type="entry name" value="NFACT_N"/>
    <property type="match status" value="1"/>
</dbReference>
<evidence type="ECO:0000256" key="3">
    <source>
        <dbReference type="ARBA" id="ARBA00022884"/>
    </source>
</evidence>
<keyword evidence="5" id="KW-0175">Coiled coil</keyword>
<dbReference type="Proteomes" id="UP000010802">
    <property type="component" value="Chromosome"/>
</dbReference>
<dbReference type="PANTHER" id="PTHR15239:SF6">
    <property type="entry name" value="RIBOSOME QUALITY CONTROL COMPLEX SUBUNIT NEMF"/>
    <property type="match status" value="1"/>
</dbReference>
<dbReference type="InterPro" id="IPR043682">
    <property type="entry name" value="RqcH_bacterial"/>
</dbReference>
<dbReference type="OrthoDB" id="9766163at2"/>
<evidence type="ECO:0000313" key="7">
    <source>
        <dbReference type="EMBL" id="CDI40751.1"/>
    </source>
</evidence>
<comment type="function">
    <text evidence="5">Key component of the ribosome quality control system (RQC), a ribosome-associated complex that mediates the extraction of incompletely synthesized nascent chains from stalled ribosomes and their subsequent degradation. RqcH recruits Ala-charged tRNA, and with RqcP directs the elongation of stalled nascent chains on 50S ribosomal subunits, leading to non-templated C-terminal alanine extensions (Ala tail). The Ala tail promotes nascent chain degradation. May add between 1 and at least 8 Ala residues. Binds to stalled 50S ribosomal subunits.</text>
</comment>
<keyword evidence="2 5" id="KW-0699">rRNA-binding</keyword>